<dbReference type="Proteomes" id="UP000249590">
    <property type="component" value="Unassembled WGS sequence"/>
</dbReference>
<dbReference type="GO" id="GO:0051536">
    <property type="term" value="F:iron-sulfur cluster binding"/>
    <property type="evidence" value="ECO:0007669"/>
    <property type="project" value="InterPro"/>
</dbReference>
<organism evidence="2 3">
    <name type="scientific">Acuticoccus sediminis</name>
    <dbReference type="NCBI Taxonomy" id="2184697"/>
    <lineage>
        <taxon>Bacteria</taxon>
        <taxon>Pseudomonadati</taxon>
        <taxon>Pseudomonadota</taxon>
        <taxon>Alphaproteobacteria</taxon>
        <taxon>Hyphomicrobiales</taxon>
        <taxon>Amorphaceae</taxon>
        <taxon>Acuticoccus</taxon>
    </lineage>
</organism>
<comment type="caution">
    <text evidence="2">The sequence shown here is derived from an EMBL/GenBank/DDBJ whole genome shotgun (WGS) entry which is preliminary data.</text>
</comment>
<dbReference type="AlphaFoldDB" id="A0A8B2NGJ4"/>
<proteinExistence type="predicted"/>
<dbReference type="RefSeq" id="WP_111351245.1">
    <property type="nucleotide sequence ID" value="NZ_JAIWKD010000006.1"/>
</dbReference>
<evidence type="ECO:0000313" key="2">
    <source>
        <dbReference type="EMBL" id="RAH98380.1"/>
    </source>
</evidence>
<keyword evidence="1" id="KW-0560">Oxidoreductase</keyword>
<dbReference type="OrthoDB" id="573392at2"/>
<dbReference type="Pfam" id="PF13510">
    <property type="entry name" value="Fer2_4"/>
    <property type="match status" value="1"/>
</dbReference>
<dbReference type="GO" id="GO:0016491">
    <property type="term" value="F:oxidoreductase activity"/>
    <property type="evidence" value="ECO:0007669"/>
    <property type="project" value="UniProtKB-KW"/>
</dbReference>
<dbReference type="EMBL" id="QHHQ01000007">
    <property type="protein sequence ID" value="RAH98380.1"/>
    <property type="molecule type" value="Genomic_DNA"/>
</dbReference>
<keyword evidence="3" id="KW-1185">Reference proteome</keyword>
<evidence type="ECO:0000313" key="3">
    <source>
        <dbReference type="Proteomes" id="UP000249590"/>
    </source>
</evidence>
<evidence type="ECO:0008006" key="4">
    <source>
        <dbReference type="Google" id="ProtNLM"/>
    </source>
</evidence>
<dbReference type="InterPro" id="IPR042204">
    <property type="entry name" value="2Fe-2S-bd_N"/>
</dbReference>
<name>A0A8B2NGJ4_9HYPH</name>
<dbReference type="InterPro" id="IPR036010">
    <property type="entry name" value="2Fe-2S_ferredoxin-like_sf"/>
</dbReference>
<evidence type="ECO:0000256" key="1">
    <source>
        <dbReference type="ARBA" id="ARBA00023002"/>
    </source>
</evidence>
<sequence length="97" mass="10142">MRLIADQSGQIRRSAEVEFTFDGAAVAGHDGETVAAALSRAGRLALREGPGDGGPRGVFCAIGVCQECVVLLDGARMESCRLSVRPGMVLERVPSGR</sequence>
<dbReference type="SUPFAM" id="SSF54292">
    <property type="entry name" value="2Fe-2S ferredoxin-like"/>
    <property type="match status" value="1"/>
</dbReference>
<accession>A0A8B2NGJ4</accession>
<gene>
    <name evidence="2" type="ORF">DLJ53_27170</name>
</gene>
<protein>
    <recommendedName>
        <fullName evidence="4">2Fe-2S iron-sulfur cluster protein</fullName>
    </recommendedName>
</protein>
<reference evidence="2 3" key="1">
    <citation type="submission" date="2018-05" db="EMBL/GenBank/DDBJ databases">
        <title>Acuticoccus sediminis sp. nov., isolated from deep-sea sediment of Indian Ocean.</title>
        <authorList>
            <person name="Liu X."/>
            <person name="Lai Q."/>
            <person name="Du Y."/>
            <person name="Sun F."/>
            <person name="Zhang X."/>
            <person name="Wang S."/>
            <person name="Shao Z."/>
        </authorList>
    </citation>
    <scope>NUCLEOTIDE SEQUENCE [LARGE SCALE GENOMIC DNA]</scope>
    <source>
        <strain evidence="2 3">PTG4-2</strain>
    </source>
</reference>
<dbReference type="Gene3D" id="3.10.20.440">
    <property type="entry name" value="2Fe-2S iron-sulphur cluster binding domain, sarcosine oxidase, alpha subunit, N-terminal domain"/>
    <property type="match status" value="1"/>
</dbReference>